<evidence type="ECO:0000256" key="1">
    <source>
        <dbReference type="ARBA" id="ARBA00004141"/>
    </source>
</evidence>
<dbReference type="RefSeq" id="WP_119358555.1">
    <property type="nucleotide sequence ID" value="NZ_BJXM01000011.1"/>
</dbReference>
<dbReference type="EMBL" id="QWLB01000067">
    <property type="protein sequence ID" value="RIH90989.1"/>
    <property type="molecule type" value="Genomic_DNA"/>
</dbReference>
<feature type="transmembrane region" description="Helical" evidence="6">
    <location>
        <begin position="72"/>
        <end position="90"/>
    </location>
</feature>
<feature type="transmembrane region" description="Helical" evidence="6">
    <location>
        <begin position="136"/>
        <end position="157"/>
    </location>
</feature>
<dbReference type="AlphaFoldDB" id="A0A399F6T1"/>
<dbReference type="GO" id="GO:0016020">
    <property type="term" value="C:membrane"/>
    <property type="evidence" value="ECO:0007669"/>
    <property type="project" value="UniProtKB-SubCell"/>
</dbReference>
<evidence type="ECO:0000256" key="3">
    <source>
        <dbReference type="ARBA" id="ARBA00022692"/>
    </source>
</evidence>
<dbReference type="InterPro" id="IPR002794">
    <property type="entry name" value="DUF92_TMEM19"/>
</dbReference>
<comment type="caution">
    <text evidence="7">The sequence shown here is derived from an EMBL/GenBank/DDBJ whole genome shotgun (WGS) entry which is preliminary data.</text>
</comment>
<evidence type="ECO:0000256" key="5">
    <source>
        <dbReference type="ARBA" id="ARBA00023136"/>
    </source>
</evidence>
<name>A0A399F6T1_9DEIN</name>
<accession>A0A399F6T1</accession>
<reference evidence="7 8" key="1">
    <citation type="submission" date="2018-08" db="EMBL/GenBank/DDBJ databases">
        <title>Meiothermus granaticius genome AF-68 sequencing project.</title>
        <authorList>
            <person name="Da Costa M.S."/>
            <person name="Albuquerque L."/>
            <person name="Raposo P."/>
            <person name="Froufe H.J.C."/>
            <person name="Barroso C.S."/>
            <person name="Egas C."/>
        </authorList>
    </citation>
    <scope>NUCLEOTIDE SEQUENCE [LARGE SCALE GENOMIC DNA]</scope>
    <source>
        <strain evidence="7 8">AF-68</strain>
    </source>
</reference>
<dbReference type="Proteomes" id="UP000266178">
    <property type="component" value="Unassembled WGS sequence"/>
</dbReference>
<dbReference type="Pfam" id="PF01940">
    <property type="entry name" value="DUF92"/>
    <property type="match status" value="1"/>
</dbReference>
<evidence type="ECO:0008006" key="9">
    <source>
        <dbReference type="Google" id="ProtNLM"/>
    </source>
</evidence>
<keyword evidence="5 6" id="KW-0472">Membrane</keyword>
<comment type="subcellular location">
    <subcellularLocation>
        <location evidence="1">Membrane</location>
        <topology evidence="1">Multi-pass membrane protein</topology>
    </subcellularLocation>
</comment>
<protein>
    <recommendedName>
        <fullName evidence="9">DUF92 domain-containing protein</fullName>
    </recommendedName>
</protein>
<evidence type="ECO:0000256" key="2">
    <source>
        <dbReference type="ARBA" id="ARBA00009012"/>
    </source>
</evidence>
<gene>
    <name evidence="7" type="ORF">Mgrana_03125</name>
</gene>
<keyword evidence="4 6" id="KW-1133">Transmembrane helix</keyword>
<keyword evidence="3 6" id="KW-0812">Transmembrane</keyword>
<evidence type="ECO:0000256" key="4">
    <source>
        <dbReference type="ARBA" id="ARBA00022989"/>
    </source>
</evidence>
<keyword evidence="8" id="KW-1185">Reference proteome</keyword>
<evidence type="ECO:0000256" key="6">
    <source>
        <dbReference type="SAM" id="Phobius"/>
    </source>
</evidence>
<evidence type="ECO:0000313" key="7">
    <source>
        <dbReference type="EMBL" id="RIH90989.1"/>
    </source>
</evidence>
<sequence>MAIAAALLVALGIGLLAERLGWLRPRAAWAAALVGGLPLWAGGIPAALAVLFFVAVGSLASRWNPSSRDRRGRTALQILANGLPAALGIALGSPVFFLGALAAACADTLASEIGAGSRRAWHPLKGWVESGTNAAVSLRGTLALGLGALIFVPWAGWLEVPGWPVWAGGVAGALADTLLGLLEDRFEGWTNDLTNLLTTTVGGVVALLLA</sequence>
<organism evidence="7 8">
    <name type="scientific">Meiothermus granaticius NBRC 107808</name>
    <dbReference type="NCBI Taxonomy" id="1227551"/>
    <lineage>
        <taxon>Bacteria</taxon>
        <taxon>Thermotogati</taxon>
        <taxon>Deinococcota</taxon>
        <taxon>Deinococci</taxon>
        <taxon>Thermales</taxon>
        <taxon>Thermaceae</taxon>
        <taxon>Meiothermus</taxon>
    </lineage>
</organism>
<evidence type="ECO:0000313" key="8">
    <source>
        <dbReference type="Proteomes" id="UP000266178"/>
    </source>
</evidence>
<proteinExistence type="inferred from homology"/>
<feature type="transmembrane region" description="Helical" evidence="6">
    <location>
        <begin position="27"/>
        <end position="60"/>
    </location>
</feature>
<comment type="similarity">
    <text evidence="2">Belongs to the TMEM19 family.</text>
</comment>
<dbReference type="OrthoDB" id="27484at2"/>